<dbReference type="Pfam" id="PF02615">
    <property type="entry name" value="Ldh_2"/>
    <property type="match status" value="1"/>
</dbReference>
<gene>
    <name evidence="1" type="ORF">DCP75_18360</name>
</gene>
<protein>
    <submittedName>
        <fullName evidence="1">Lactate dehydrogenase</fullName>
    </submittedName>
</protein>
<dbReference type="SUPFAM" id="SSF89733">
    <property type="entry name" value="L-sulfolactate dehydrogenase-like"/>
    <property type="match status" value="1"/>
</dbReference>
<feature type="non-terminal residue" evidence="1">
    <location>
        <position position="65"/>
    </location>
</feature>
<dbReference type="EMBL" id="DMND01000245">
    <property type="protein sequence ID" value="HAN29648.1"/>
    <property type="molecule type" value="Genomic_DNA"/>
</dbReference>
<dbReference type="Gene3D" id="1.10.1530.10">
    <property type="match status" value="1"/>
</dbReference>
<dbReference type="AlphaFoldDB" id="A0A3C1KSY7"/>
<evidence type="ECO:0000313" key="2">
    <source>
        <dbReference type="Proteomes" id="UP000259273"/>
    </source>
</evidence>
<dbReference type="InterPro" id="IPR003767">
    <property type="entry name" value="Malate/L-lactate_DH-like"/>
</dbReference>
<name>A0A3C1KSY7_9GAMM</name>
<evidence type="ECO:0000313" key="1">
    <source>
        <dbReference type="EMBL" id="HAN29648.1"/>
    </source>
</evidence>
<dbReference type="GO" id="GO:0016491">
    <property type="term" value="F:oxidoreductase activity"/>
    <property type="evidence" value="ECO:0007669"/>
    <property type="project" value="InterPro"/>
</dbReference>
<accession>A0A3C1KSY7</accession>
<organism evidence="1 2">
    <name type="scientific">Haliea salexigens</name>
    <dbReference type="NCBI Taxonomy" id="287487"/>
    <lineage>
        <taxon>Bacteria</taxon>
        <taxon>Pseudomonadati</taxon>
        <taxon>Pseudomonadota</taxon>
        <taxon>Gammaproteobacteria</taxon>
        <taxon>Cellvibrionales</taxon>
        <taxon>Halieaceae</taxon>
        <taxon>Haliea</taxon>
    </lineage>
</organism>
<proteinExistence type="predicted"/>
<dbReference type="InterPro" id="IPR043144">
    <property type="entry name" value="Mal/L-sulf/L-lact_DH-like_ah"/>
</dbReference>
<dbReference type="InterPro" id="IPR036111">
    <property type="entry name" value="Mal/L-sulfo/L-lacto_DH-like_sf"/>
</dbReference>
<sequence>MSVRYAHADLHSFSQRLFEAAGLPVERAAVMAEILLEADLMGFTTHGMQRVAHNVRWLMEGVSRC</sequence>
<dbReference type="Proteomes" id="UP000259273">
    <property type="component" value="Unassembled WGS sequence"/>
</dbReference>
<reference evidence="1 2" key="1">
    <citation type="journal article" date="2018" name="Nat. Biotechnol.">
        <title>A standardized bacterial taxonomy based on genome phylogeny substantially revises the tree of life.</title>
        <authorList>
            <person name="Parks D.H."/>
            <person name="Chuvochina M."/>
            <person name="Waite D.W."/>
            <person name="Rinke C."/>
            <person name="Skarshewski A."/>
            <person name="Chaumeil P.A."/>
            <person name="Hugenholtz P."/>
        </authorList>
    </citation>
    <scope>NUCLEOTIDE SEQUENCE [LARGE SCALE GENOMIC DNA]</scope>
    <source>
        <strain evidence="1">UBA9158</strain>
    </source>
</reference>
<comment type="caution">
    <text evidence="1">The sequence shown here is derived from an EMBL/GenBank/DDBJ whole genome shotgun (WGS) entry which is preliminary data.</text>
</comment>